<sequence>MDHTRLIQCQGNDLAYIKHLELRIIELESACSSRYPESSGIQQQTSGQYRPCEACRDLNLSTQDVGASQEISADSIRLDSESCHDNQSSQHNNRPPGSTFPFIPYEPPVTTNSPVTTDSSALTDSAKQQWNRLDSFASSLSDIPETSHWKMWTSTSEDRRKDIVLSLVSGLAFPNGDNPIAHELPAPISILLEYSKSMEPAEPKCASAKSEGKRPFTYFQELIFCSMCAVALEFTPQEVVFEVMKSVFQSDAKSKTLRARIHGAKWANRAIYHLSRTEWGSRSWDLIYAGYELRHYNELDLSGLEKLLVVPANTDPNDTDPTNTEPTNTEPTNTEPTNTEPTNTEPTNTEPTNTEPTNTEPNDAGPSDDGPNDTRPNKKRKNGPPETSSKRRCRDVSSGSPEGDYFETLNGSHLSIHAIPTPSAPGSCSDSVIDGLFEEFPTSTSGPTEGLLGLDANEEMVGSRVGYANSSPLTSNHSAQQSILPQSHVDLLFHRGDNIPDTALLRDARSRTSAAVTIPDFELETRADQLSTTNLCFAMNGTLDLESNSSSNIATSSASTTLSQTFSPDNIAQQQGSKSGLCNLQVDTVHTDSEESHSRIGQIYSKNVYCNSGCEPHEYRNEHVSHTRPSPPSTDWPQQYGWEIDDILQQGLAANNSQLPPSTDWLQQYGWEIDDILQQGLAANNPQLPPSTDCLQQYGWEIDDILQQGLAANNSQLPPSTDWLQQYGWEIDDILQQGLPANNPQPPSTSWWEQCTSDLLQQDLSLSSHSPLPSLGSGQEAATAISGNSPETLYHLLFRSSLVSREGNSSWDLENSHHALGFSDPIHQNASYSPNRSLSVM</sequence>
<keyword evidence="3" id="KW-1185">Reference proteome</keyword>
<organism evidence="2 3">
    <name type="scientific">Penicillium chrysogenum</name>
    <name type="common">Penicillium notatum</name>
    <dbReference type="NCBI Taxonomy" id="5076"/>
    <lineage>
        <taxon>Eukaryota</taxon>
        <taxon>Fungi</taxon>
        <taxon>Dikarya</taxon>
        <taxon>Ascomycota</taxon>
        <taxon>Pezizomycotina</taxon>
        <taxon>Eurotiomycetes</taxon>
        <taxon>Eurotiomycetidae</taxon>
        <taxon>Eurotiales</taxon>
        <taxon>Aspergillaceae</taxon>
        <taxon>Penicillium</taxon>
        <taxon>Penicillium chrysogenum species complex</taxon>
    </lineage>
</organism>
<feature type="region of interest" description="Disordered" evidence="1">
    <location>
        <begin position="312"/>
        <end position="406"/>
    </location>
</feature>
<comment type="caution">
    <text evidence="2">The sequence shown here is derived from an EMBL/GenBank/DDBJ whole genome shotgun (WGS) entry which is preliminary data.</text>
</comment>
<feature type="compositionally biased region" description="Low complexity" evidence="1">
    <location>
        <begin position="313"/>
        <end position="363"/>
    </location>
</feature>
<proteinExistence type="predicted"/>
<name>A0ABQ8WX72_PENCH</name>
<accession>A0ABQ8WX72</accession>
<dbReference type="Proteomes" id="UP001220256">
    <property type="component" value="Unassembled WGS sequence"/>
</dbReference>
<feature type="region of interest" description="Disordered" evidence="1">
    <location>
        <begin position="81"/>
        <end position="123"/>
    </location>
</feature>
<protein>
    <submittedName>
        <fullName evidence="2">Uncharacterized protein</fullName>
    </submittedName>
</protein>
<gene>
    <name evidence="2" type="ORF">N7505_001276</name>
</gene>
<evidence type="ECO:0000256" key="1">
    <source>
        <dbReference type="SAM" id="MobiDB-lite"/>
    </source>
</evidence>
<feature type="compositionally biased region" description="Polar residues" evidence="1">
    <location>
        <begin position="109"/>
        <end position="123"/>
    </location>
</feature>
<evidence type="ECO:0000313" key="3">
    <source>
        <dbReference type="Proteomes" id="UP001220256"/>
    </source>
</evidence>
<reference evidence="2 3" key="1">
    <citation type="journal article" date="2023" name="IMA Fungus">
        <title>Comparative genomic study of the Penicillium genus elucidates a diverse pangenome and 15 lateral gene transfer events.</title>
        <authorList>
            <person name="Petersen C."/>
            <person name="Sorensen T."/>
            <person name="Nielsen M.R."/>
            <person name="Sondergaard T.E."/>
            <person name="Sorensen J.L."/>
            <person name="Fitzpatrick D.A."/>
            <person name="Frisvad J.C."/>
            <person name="Nielsen K.L."/>
        </authorList>
    </citation>
    <scope>NUCLEOTIDE SEQUENCE [LARGE SCALE GENOMIC DNA]</scope>
    <source>
        <strain evidence="2 3">IBT 3361</strain>
    </source>
</reference>
<dbReference type="EMBL" id="JAPVEB010000001">
    <property type="protein sequence ID" value="KAJ5283296.1"/>
    <property type="molecule type" value="Genomic_DNA"/>
</dbReference>
<feature type="compositionally biased region" description="Polar residues" evidence="1">
    <location>
        <begin position="85"/>
        <end position="96"/>
    </location>
</feature>
<evidence type="ECO:0000313" key="2">
    <source>
        <dbReference type="EMBL" id="KAJ5283296.1"/>
    </source>
</evidence>